<feature type="non-terminal residue" evidence="6">
    <location>
        <position position="1"/>
    </location>
</feature>
<dbReference type="SUPFAM" id="SSF103506">
    <property type="entry name" value="Mitochondrial carrier"/>
    <property type="match status" value="1"/>
</dbReference>
<keyword evidence="2 4" id="KW-0812">Transmembrane</keyword>
<comment type="caution">
    <text evidence="6">The sequence shown here is derived from an EMBL/GenBank/DDBJ whole genome shotgun (WGS) entry which is preliminary data.</text>
</comment>
<proteinExistence type="inferred from homology"/>
<dbReference type="EMBL" id="BQNB010009099">
    <property type="protein sequence ID" value="GJS58710.1"/>
    <property type="molecule type" value="Genomic_DNA"/>
</dbReference>
<dbReference type="InterPro" id="IPR018108">
    <property type="entry name" value="MCP_transmembrane"/>
</dbReference>
<organism evidence="6 7">
    <name type="scientific">Tanacetum coccineum</name>
    <dbReference type="NCBI Taxonomy" id="301880"/>
    <lineage>
        <taxon>Eukaryota</taxon>
        <taxon>Viridiplantae</taxon>
        <taxon>Streptophyta</taxon>
        <taxon>Embryophyta</taxon>
        <taxon>Tracheophyta</taxon>
        <taxon>Spermatophyta</taxon>
        <taxon>Magnoliopsida</taxon>
        <taxon>eudicotyledons</taxon>
        <taxon>Gunneridae</taxon>
        <taxon>Pentapetalae</taxon>
        <taxon>asterids</taxon>
        <taxon>campanulids</taxon>
        <taxon>Asterales</taxon>
        <taxon>Asteraceae</taxon>
        <taxon>Asteroideae</taxon>
        <taxon>Anthemideae</taxon>
        <taxon>Anthemidinae</taxon>
        <taxon>Tanacetum</taxon>
    </lineage>
</organism>
<sequence length="67" mass="7187">KVRVQTRTGSAKGMSDGLPKITKAEGVAGLYRGLANSSLGTTNSMFSKIEQERLKEEENVEDAATKT</sequence>
<evidence type="ECO:0000313" key="7">
    <source>
        <dbReference type="Proteomes" id="UP001151760"/>
    </source>
</evidence>
<dbReference type="PROSITE" id="PS50920">
    <property type="entry name" value="SOLCAR"/>
    <property type="match status" value="1"/>
</dbReference>
<gene>
    <name evidence="6" type="ORF">Tco_0653494</name>
</gene>
<dbReference type="Gene3D" id="1.50.40.10">
    <property type="entry name" value="Mitochondrial carrier domain"/>
    <property type="match status" value="1"/>
</dbReference>
<evidence type="ECO:0000256" key="3">
    <source>
        <dbReference type="ARBA" id="ARBA00023136"/>
    </source>
</evidence>
<name>A0ABQ4X0Q6_9ASTR</name>
<dbReference type="Proteomes" id="UP001151760">
    <property type="component" value="Unassembled WGS sequence"/>
</dbReference>
<accession>A0ABQ4X0Q6</accession>
<reference evidence="6" key="2">
    <citation type="submission" date="2022-01" db="EMBL/GenBank/DDBJ databases">
        <authorList>
            <person name="Yamashiro T."/>
            <person name="Shiraishi A."/>
            <person name="Satake H."/>
            <person name="Nakayama K."/>
        </authorList>
    </citation>
    <scope>NUCLEOTIDE SEQUENCE</scope>
</reference>
<keyword evidence="5" id="KW-0813">Transport</keyword>
<evidence type="ECO:0000313" key="6">
    <source>
        <dbReference type="EMBL" id="GJS58710.1"/>
    </source>
</evidence>
<evidence type="ECO:0000256" key="2">
    <source>
        <dbReference type="ARBA" id="ARBA00022692"/>
    </source>
</evidence>
<keyword evidence="3 4" id="KW-0472">Membrane</keyword>
<comment type="subcellular location">
    <subcellularLocation>
        <location evidence="1">Membrane</location>
        <topology evidence="1">Multi-pass membrane protein</topology>
    </subcellularLocation>
</comment>
<dbReference type="Pfam" id="PF00153">
    <property type="entry name" value="Mito_carr"/>
    <property type="match status" value="1"/>
</dbReference>
<evidence type="ECO:0000256" key="5">
    <source>
        <dbReference type="RuleBase" id="RU000488"/>
    </source>
</evidence>
<reference evidence="6" key="1">
    <citation type="journal article" date="2022" name="Int. J. Mol. Sci.">
        <title>Draft Genome of Tanacetum Coccineum: Genomic Comparison of Closely Related Tanacetum-Family Plants.</title>
        <authorList>
            <person name="Yamashiro T."/>
            <person name="Shiraishi A."/>
            <person name="Nakayama K."/>
            <person name="Satake H."/>
        </authorList>
    </citation>
    <scope>NUCLEOTIDE SEQUENCE</scope>
</reference>
<evidence type="ECO:0000256" key="4">
    <source>
        <dbReference type="PROSITE-ProRule" id="PRU00282"/>
    </source>
</evidence>
<feature type="repeat" description="Solcar" evidence="4">
    <location>
        <begin position="1"/>
        <end position="57"/>
    </location>
</feature>
<keyword evidence="7" id="KW-1185">Reference proteome</keyword>
<dbReference type="InterPro" id="IPR023395">
    <property type="entry name" value="MCP_dom_sf"/>
</dbReference>
<evidence type="ECO:0000256" key="1">
    <source>
        <dbReference type="ARBA" id="ARBA00004141"/>
    </source>
</evidence>
<protein>
    <submittedName>
        <fullName evidence="6">Mitochondrial phosphate carrier protein 3, mitochondrial-like protein</fullName>
    </submittedName>
</protein>
<comment type="similarity">
    <text evidence="5">Belongs to the mitochondrial carrier (TC 2.A.29) family.</text>
</comment>